<evidence type="ECO:0000256" key="2">
    <source>
        <dbReference type="ARBA" id="ARBA00022519"/>
    </source>
</evidence>
<dbReference type="RefSeq" id="WP_251812994.1">
    <property type="nucleotide sequence ID" value="NZ_CP101527.1"/>
</dbReference>
<feature type="transmembrane region" description="Helical" evidence="9">
    <location>
        <begin position="325"/>
        <end position="345"/>
    </location>
</feature>
<protein>
    <submittedName>
        <fullName evidence="13">Methyl-accepting chemotaxis protein</fullName>
    </submittedName>
</protein>
<evidence type="ECO:0000256" key="6">
    <source>
        <dbReference type="ARBA" id="ARBA00023224"/>
    </source>
</evidence>
<feature type="domain" description="T-SNARE coiled-coil homology" evidence="11">
    <location>
        <begin position="591"/>
        <end position="653"/>
    </location>
</feature>
<evidence type="ECO:0000256" key="7">
    <source>
        <dbReference type="ARBA" id="ARBA00029447"/>
    </source>
</evidence>
<dbReference type="SMART" id="SM00304">
    <property type="entry name" value="HAMP"/>
    <property type="match status" value="1"/>
</dbReference>
<evidence type="ECO:0000256" key="8">
    <source>
        <dbReference type="PROSITE-ProRule" id="PRU00284"/>
    </source>
</evidence>
<dbReference type="EMBL" id="CP101527">
    <property type="protein sequence ID" value="UZW73281.1"/>
    <property type="molecule type" value="Genomic_DNA"/>
</dbReference>
<dbReference type="Proteomes" id="UP001164472">
    <property type="component" value="Chromosome"/>
</dbReference>
<dbReference type="PROSITE" id="PS50111">
    <property type="entry name" value="CHEMOTAXIS_TRANSDUC_2"/>
    <property type="match status" value="1"/>
</dbReference>
<keyword evidence="6 8" id="KW-0807">Transducer</keyword>
<dbReference type="GO" id="GO:0007165">
    <property type="term" value="P:signal transduction"/>
    <property type="evidence" value="ECO:0007669"/>
    <property type="project" value="UniProtKB-KW"/>
</dbReference>
<dbReference type="FunFam" id="1.10.287.950:FF:000001">
    <property type="entry name" value="Methyl-accepting chemotaxis sensory transducer"/>
    <property type="match status" value="1"/>
</dbReference>
<dbReference type="KEGG" id="asem:NNL22_09465"/>
<evidence type="ECO:0000259" key="10">
    <source>
        <dbReference type="PROSITE" id="PS50111"/>
    </source>
</evidence>
<evidence type="ECO:0000256" key="3">
    <source>
        <dbReference type="ARBA" id="ARBA00022692"/>
    </source>
</evidence>
<keyword evidence="3 9" id="KW-0812">Transmembrane</keyword>
<comment type="subcellular location">
    <subcellularLocation>
        <location evidence="1">Cell inner membrane</location>
        <topology evidence="1">Multi-pass membrane protein</topology>
    </subcellularLocation>
</comment>
<dbReference type="Gene3D" id="1.10.287.950">
    <property type="entry name" value="Methyl-accepting chemotaxis protein"/>
    <property type="match status" value="1"/>
</dbReference>
<evidence type="ECO:0000259" key="11">
    <source>
        <dbReference type="PROSITE" id="PS50192"/>
    </source>
</evidence>
<evidence type="ECO:0000313" key="14">
    <source>
        <dbReference type="Proteomes" id="UP001164472"/>
    </source>
</evidence>
<dbReference type="AlphaFoldDB" id="A0A9E8KHV9"/>
<dbReference type="PANTHER" id="PTHR32089">
    <property type="entry name" value="METHYL-ACCEPTING CHEMOTAXIS PROTEIN MCPB"/>
    <property type="match status" value="1"/>
</dbReference>
<comment type="similarity">
    <text evidence="7">Belongs to the methyl-accepting chemotaxis (MCP) protein family.</text>
</comment>
<evidence type="ECO:0000256" key="5">
    <source>
        <dbReference type="ARBA" id="ARBA00023136"/>
    </source>
</evidence>
<gene>
    <name evidence="13" type="ORF">NNL22_09465</name>
</gene>
<dbReference type="SMART" id="SM00283">
    <property type="entry name" value="MA"/>
    <property type="match status" value="1"/>
</dbReference>
<evidence type="ECO:0000259" key="12">
    <source>
        <dbReference type="PROSITE" id="PS50885"/>
    </source>
</evidence>
<dbReference type="InterPro" id="IPR003660">
    <property type="entry name" value="HAMP_dom"/>
</dbReference>
<evidence type="ECO:0000256" key="1">
    <source>
        <dbReference type="ARBA" id="ARBA00004429"/>
    </source>
</evidence>
<accession>A0A9E8KHV9</accession>
<evidence type="ECO:0000256" key="4">
    <source>
        <dbReference type="ARBA" id="ARBA00022989"/>
    </source>
</evidence>
<reference evidence="13" key="1">
    <citation type="submission" date="2022-07" db="EMBL/GenBank/DDBJ databases">
        <title>Alkalimarinus sp. nov., isolated from gut of a Alitta virens.</title>
        <authorList>
            <person name="Yang A.I."/>
            <person name="Shin N.-R."/>
        </authorList>
    </citation>
    <scope>NUCLEOTIDE SEQUENCE</scope>
    <source>
        <strain evidence="13">FA028</strain>
    </source>
</reference>
<proteinExistence type="inferred from homology"/>
<sequence length="676" mass="74409">MKNLLLPAMALMNRLTYVYKFTLISILWLIPIAGLTYMLVSQLNESIDRVASEVDGLKVYTLSYNLAQEAVKYRDYRTVAKLRQIEPLDQRSIEIRKKITAMVNELQESEYEFDVNGDLRNQITDLAKTWKLIASEDSFQNDYGNQFKYYHTFVEKSHNLVASTIQVSGLAQDSSREIQLLLELSNNSTLRVIESLGQARSVGIFTLNEGTVNYTMSDLLNVVFDSLTSVNNALAPTLEVAMKSSEEVTNKLGPYTEELKGSIFIAQDSLDQDIITPMRLEKPWSEFDQLVSDEIERFASFNNRLLEYVGKTLESRLAAETRARLMLFGVLSLLLAVIVYLYMGFSVSVRTTIASFTSAARKVSKGDLTVKLDKYTHDEMGELTEEFNHMTDKMRQLIQVVSGTTTDVDHQAQRVNLTAASNSSAVQKQMDETAQIAEAMAQMVETVQEVASASQTVSDAAMGADEEASNGKLVVDETLKSIDHLSAEISTSVETISRVSKDSEDISQVMVEIRAIAEQTNLLALNAAIEAARAGEQGRGFAVVADEVRTLSQRTQKSTEEIESMIERLQKGVREAVSSMQGSHATAGVTVEQSSKVSEALTSIASRISSIVDMSHQIASAAEEQNAVATNIDNNVKLISDLGQETAENANDALSASKEMSGLTGSLQAVVGTFNI</sequence>
<dbReference type="CDD" id="cd11386">
    <property type="entry name" value="MCP_signal"/>
    <property type="match status" value="1"/>
</dbReference>
<organism evidence="13 14">
    <name type="scientific">Alkalimarinus sediminis</name>
    <dbReference type="NCBI Taxonomy" id="1632866"/>
    <lineage>
        <taxon>Bacteria</taxon>
        <taxon>Pseudomonadati</taxon>
        <taxon>Pseudomonadota</taxon>
        <taxon>Gammaproteobacteria</taxon>
        <taxon>Alteromonadales</taxon>
        <taxon>Alteromonadaceae</taxon>
        <taxon>Alkalimarinus</taxon>
    </lineage>
</organism>
<feature type="domain" description="Methyl-accepting transducer" evidence="10">
    <location>
        <begin position="404"/>
        <end position="640"/>
    </location>
</feature>
<dbReference type="PANTHER" id="PTHR32089:SF119">
    <property type="entry name" value="METHYL-ACCEPTING CHEMOTAXIS PROTEIN CTPL"/>
    <property type="match status" value="1"/>
</dbReference>
<dbReference type="Pfam" id="PF00015">
    <property type="entry name" value="MCPsignal"/>
    <property type="match status" value="1"/>
</dbReference>
<dbReference type="GO" id="GO:0005886">
    <property type="term" value="C:plasma membrane"/>
    <property type="evidence" value="ECO:0007669"/>
    <property type="project" value="UniProtKB-SubCell"/>
</dbReference>
<evidence type="ECO:0000313" key="13">
    <source>
        <dbReference type="EMBL" id="UZW73281.1"/>
    </source>
</evidence>
<keyword evidence="5 9" id="KW-0472">Membrane</keyword>
<keyword evidence="4 9" id="KW-1133">Transmembrane helix</keyword>
<keyword evidence="14" id="KW-1185">Reference proteome</keyword>
<feature type="transmembrane region" description="Helical" evidence="9">
    <location>
        <begin position="20"/>
        <end position="40"/>
    </location>
</feature>
<dbReference type="PROSITE" id="PS50192">
    <property type="entry name" value="T_SNARE"/>
    <property type="match status" value="1"/>
</dbReference>
<dbReference type="Pfam" id="PF00672">
    <property type="entry name" value="HAMP"/>
    <property type="match status" value="1"/>
</dbReference>
<dbReference type="GO" id="GO:0006935">
    <property type="term" value="P:chemotaxis"/>
    <property type="evidence" value="ECO:0007669"/>
    <property type="project" value="UniProtKB-ARBA"/>
</dbReference>
<keyword evidence="2" id="KW-0997">Cell inner membrane</keyword>
<feature type="domain" description="HAMP" evidence="12">
    <location>
        <begin position="353"/>
        <end position="399"/>
    </location>
</feature>
<dbReference type="InterPro" id="IPR004089">
    <property type="entry name" value="MCPsignal_dom"/>
</dbReference>
<dbReference type="PROSITE" id="PS50885">
    <property type="entry name" value="HAMP"/>
    <property type="match status" value="1"/>
</dbReference>
<dbReference type="SUPFAM" id="SSF58104">
    <property type="entry name" value="Methyl-accepting chemotaxis protein (MCP) signaling domain"/>
    <property type="match status" value="1"/>
</dbReference>
<evidence type="ECO:0000256" key="9">
    <source>
        <dbReference type="SAM" id="Phobius"/>
    </source>
</evidence>
<name>A0A9E8KHV9_9ALTE</name>
<dbReference type="InterPro" id="IPR000727">
    <property type="entry name" value="T_SNARE_dom"/>
</dbReference>
<dbReference type="CDD" id="cd06225">
    <property type="entry name" value="HAMP"/>
    <property type="match status" value="1"/>
</dbReference>
<keyword evidence="2" id="KW-1003">Cell membrane</keyword>